<proteinExistence type="predicted"/>
<organism evidence="1 2">
    <name type="scientific">Diphasiastrum complanatum</name>
    <name type="common">Issler's clubmoss</name>
    <name type="synonym">Lycopodium complanatum</name>
    <dbReference type="NCBI Taxonomy" id="34168"/>
    <lineage>
        <taxon>Eukaryota</taxon>
        <taxon>Viridiplantae</taxon>
        <taxon>Streptophyta</taxon>
        <taxon>Embryophyta</taxon>
        <taxon>Tracheophyta</taxon>
        <taxon>Lycopodiopsida</taxon>
        <taxon>Lycopodiales</taxon>
        <taxon>Lycopodiaceae</taxon>
        <taxon>Lycopodioideae</taxon>
        <taxon>Diphasiastrum</taxon>
    </lineage>
</organism>
<evidence type="ECO:0000313" key="1">
    <source>
        <dbReference type="EMBL" id="KAJ7547453.1"/>
    </source>
</evidence>
<reference evidence="2" key="1">
    <citation type="journal article" date="2024" name="Proc. Natl. Acad. Sci. U.S.A.">
        <title>Extraordinary preservation of gene collinearity over three hundred million years revealed in homosporous lycophytes.</title>
        <authorList>
            <person name="Li C."/>
            <person name="Wickell D."/>
            <person name="Kuo L.Y."/>
            <person name="Chen X."/>
            <person name="Nie B."/>
            <person name="Liao X."/>
            <person name="Peng D."/>
            <person name="Ji J."/>
            <person name="Jenkins J."/>
            <person name="Williams M."/>
            <person name="Shu S."/>
            <person name="Plott C."/>
            <person name="Barry K."/>
            <person name="Rajasekar S."/>
            <person name="Grimwood J."/>
            <person name="Han X."/>
            <person name="Sun S."/>
            <person name="Hou Z."/>
            <person name="He W."/>
            <person name="Dai G."/>
            <person name="Sun C."/>
            <person name="Schmutz J."/>
            <person name="Leebens-Mack J.H."/>
            <person name="Li F.W."/>
            <person name="Wang L."/>
        </authorList>
    </citation>
    <scope>NUCLEOTIDE SEQUENCE [LARGE SCALE GENOMIC DNA]</scope>
    <source>
        <strain evidence="2">cv. PW_Plant_1</strain>
    </source>
</reference>
<accession>A0ACC2CZL6</accession>
<sequence length="139" mass="15607">MIIVMIYCCNGRARCYPHMSIQFARFANYSLLFCDCNNCNDGKVRQYSIEYQTGPDARKKAAASILICPWNHIAVGNLNAAFCFCLYLSRSPLSMLFLGLPSFLRLSLNWVILQSTPIPETHSHSNLHKLVGTVTNLSA</sequence>
<name>A0ACC2CZL6_DIPCM</name>
<comment type="caution">
    <text evidence="1">The sequence shown here is derived from an EMBL/GenBank/DDBJ whole genome shotgun (WGS) entry which is preliminary data.</text>
</comment>
<evidence type="ECO:0000313" key="2">
    <source>
        <dbReference type="Proteomes" id="UP001162992"/>
    </source>
</evidence>
<dbReference type="EMBL" id="CM055099">
    <property type="protein sequence ID" value="KAJ7547453.1"/>
    <property type="molecule type" value="Genomic_DNA"/>
</dbReference>
<protein>
    <submittedName>
        <fullName evidence="1">Uncharacterized protein</fullName>
    </submittedName>
</protein>
<dbReference type="Proteomes" id="UP001162992">
    <property type="component" value="Chromosome 8"/>
</dbReference>
<gene>
    <name evidence="1" type="ORF">O6H91_08G086700</name>
</gene>
<keyword evidence="2" id="KW-1185">Reference proteome</keyword>